<reference evidence="2 3" key="1">
    <citation type="submission" date="2021-09" db="EMBL/GenBank/DDBJ databases">
        <title>Genomic insights and catalytic innovation underlie evolution of tropane alkaloids biosynthesis.</title>
        <authorList>
            <person name="Wang Y.-J."/>
            <person name="Tian T."/>
            <person name="Huang J.-P."/>
            <person name="Huang S.-X."/>
        </authorList>
    </citation>
    <scope>NUCLEOTIDE SEQUENCE [LARGE SCALE GENOMIC DNA]</scope>
    <source>
        <strain evidence="2">KIB-2018</strain>
        <tissue evidence="2">Leaf</tissue>
    </source>
</reference>
<feature type="region of interest" description="Disordered" evidence="1">
    <location>
        <begin position="30"/>
        <end position="73"/>
    </location>
</feature>
<dbReference type="AlphaFoldDB" id="A0AAV8TS46"/>
<feature type="compositionally biased region" description="Gly residues" evidence="1">
    <location>
        <begin position="30"/>
        <end position="46"/>
    </location>
</feature>
<evidence type="ECO:0000313" key="2">
    <source>
        <dbReference type="EMBL" id="KAJ8769013.1"/>
    </source>
</evidence>
<feature type="compositionally biased region" description="Gly residues" evidence="1">
    <location>
        <begin position="53"/>
        <end position="73"/>
    </location>
</feature>
<accession>A0AAV8TS46</accession>
<name>A0AAV8TS46_9ROSI</name>
<organism evidence="2 3">
    <name type="scientific">Erythroxylum novogranatense</name>
    <dbReference type="NCBI Taxonomy" id="1862640"/>
    <lineage>
        <taxon>Eukaryota</taxon>
        <taxon>Viridiplantae</taxon>
        <taxon>Streptophyta</taxon>
        <taxon>Embryophyta</taxon>
        <taxon>Tracheophyta</taxon>
        <taxon>Spermatophyta</taxon>
        <taxon>Magnoliopsida</taxon>
        <taxon>eudicotyledons</taxon>
        <taxon>Gunneridae</taxon>
        <taxon>Pentapetalae</taxon>
        <taxon>rosids</taxon>
        <taxon>fabids</taxon>
        <taxon>Malpighiales</taxon>
        <taxon>Erythroxylaceae</taxon>
        <taxon>Erythroxylum</taxon>
    </lineage>
</organism>
<keyword evidence="3" id="KW-1185">Reference proteome</keyword>
<evidence type="ECO:0000313" key="3">
    <source>
        <dbReference type="Proteomes" id="UP001159364"/>
    </source>
</evidence>
<protein>
    <submittedName>
        <fullName evidence="2">Uncharacterized protein</fullName>
    </submittedName>
</protein>
<dbReference type="EMBL" id="JAIWQS010000004">
    <property type="protein sequence ID" value="KAJ8769013.1"/>
    <property type="molecule type" value="Genomic_DNA"/>
</dbReference>
<proteinExistence type="predicted"/>
<evidence type="ECO:0000256" key="1">
    <source>
        <dbReference type="SAM" id="MobiDB-lite"/>
    </source>
</evidence>
<sequence length="131" mass="12767">MTLNLANTAVLPSGAGAPLGGSLIEEGAVKGGDIVGGSEGGEGGEGIGEKDGGVSGEAVGGTAAGENNGDGGWTRIGDGAGACNGDCGTVVEAIRADTSTNNATLMFAISLLEKQTNERETNQSSNERLEV</sequence>
<dbReference type="Proteomes" id="UP001159364">
    <property type="component" value="Linkage Group LG04"/>
</dbReference>
<comment type="caution">
    <text evidence="2">The sequence shown here is derived from an EMBL/GenBank/DDBJ whole genome shotgun (WGS) entry which is preliminary data.</text>
</comment>
<gene>
    <name evidence="2" type="ORF">K2173_024008</name>
</gene>